<dbReference type="OrthoDB" id="1639518at2"/>
<reference evidence="6 7" key="1">
    <citation type="journal article" date="2015" name="Genome Announc.">
        <title>Expanding the biotechnology potential of lactobacilli through comparative genomics of 213 strains and associated genera.</title>
        <authorList>
            <person name="Sun Z."/>
            <person name="Harris H.M."/>
            <person name="McCann A."/>
            <person name="Guo C."/>
            <person name="Argimon S."/>
            <person name="Zhang W."/>
            <person name="Yang X."/>
            <person name="Jeffery I.B."/>
            <person name="Cooney J.C."/>
            <person name="Kagawa T.F."/>
            <person name="Liu W."/>
            <person name="Song Y."/>
            <person name="Salvetti E."/>
            <person name="Wrobel A."/>
            <person name="Rasinkangas P."/>
            <person name="Parkhill J."/>
            <person name="Rea M.C."/>
            <person name="O'Sullivan O."/>
            <person name="Ritari J."/>
            <person name="Douillard F.P."/>
            <person name="Paul Ross R."/>
            <person name="Yang R."/>
            <person name="Briner A.E."/>
            <person name="Felis G.E."/>
            <person name="de Vos W.M."/>
            <person name="Barrangou R."/>
            <person name="Klaenhammer T.R."/>
            <person name="Caufield P.W."/>
            <person name="Cui Y."/>
            <person name="Zhang H."/>
            <person name="O'Toole P.W."/>
        </authorList>
    </citation>
    <scope>NUCLEOTIDE SEQUENCE [LARGE SCALE GENOMIC DNA]</scope>
    <source>
        <strain evidence="6 7">DSM 13343</strain>
    </source>
</reference>
<evidence type="ECO:0000313" key="6">
    <source>
        <dbReference type="EMBL" id="KRL52521.1"/>
    </source>
</evidence>
<dbReference type="PROSITE" id="PS00356">
    <property type="entry name" value="HTH_LACI_1"/>
    <property type="match status" value="1"/>
</dbReference>
<dbReference type="PANTHER" id="PTHR30146:SF154">
    <property type="entry name" value="TRANSCRIPTION REGULATOR, MEMBER OF GALR FAMILY"/>
    <property type="match status" value="1"/>
</dbReference>
<dbReference type="PROSITE" id="PS50943">
    <property type="entry name" value="HTH_CROC1"/>
    <property type="match status" value="1"/>
</dbReference>
<gene>
    <name evidence="6" type="ORF">FD01_GL002244</name>
</gene>
<keyword evidence="2" id="KW-0238">DNA-binding</keyword>
<evidence type="ECO:0000256" key="2">
    <source>
        <dbReference type="ARBA" id="ARBA00023125"/>
    </source>
</evidence>
<keyword evidence="7" id="KW-1185">Reference proteome</keyword>
<keyword evidence="3" id="KW-0804">Transcription</keyword>
<dbReference type="PATRIC" id="fig|1423769.4.peg.2421"/>
<accession>A0A0R1R742</accession>
<comment type="caution">
    <text evidence="6">The sequence shown here is derived from an EMBL/GenBank/DDBJ whole genome shotgun (WGS) entry which is preliminary data.</text>
</comment>
<feature type="domain" description="HTH lacI-type" evidence="4">
    <location>
        <begin position="14"/>
        <end position="69"/>
    </location>
</feature>
<dbReference type="SUPFAM" id="SSF53822">
    <property type="entry name" value="Periplasmic binding protein-like I"/>
    <property type="match status" value="1"/>
</dbReference>
<organism evidence="6 7">
    <name type="scientific">Lacticaseibacillus manihotivorans DSM 13343 = JCM 12514</name>
    <dbReference type="NCBI Taxonomy" id="1423769"/>
    <lineage>
        <taxon>Bacteria</taxon>
        <taxon>Bacillati</taxon>
        <taxon>Bacillota</taxon>
        <taxon>Bacilli</taxon>
        <taxon>Lactobacillales</taxon>
        <taxon>Lactobacillaceae</taxon>
        <taxon>Lacticaseibacillus</taxon>
    </lineage>
</organism>
<dbReference type="PRINTS" id="PR00036">
    <property type="entry name" value="HTHLACI"/>
</dbReference>
<dbReference type="Gene3D" id="1.10.260.40">
    <property type="entry name" value="lambda repressor-like DNA-binding domains"/>
    <property type="match status" value="1"/>
</dbReference>
<feature type="domain" description="HTH cro/C1-type" evidence="5">
    <location>
        <begin position="12"/>
        <end position="36"/>
    </location>
</feature>
<dbReference type="AlphaFoldDB" id="A0A0R1R742"/>
<dbReference type="GO" id="GO:0003700">
    <property type="term" value="F:DNA-binding transcription factor activity"/>
    <property type="evidence" value="ECO:0007669"/>
    <property type="project" value="TreeGrafter"/>
</dbReference>
<dbReference type="Pfam" id="PF00356">
    <property type="entry name" value="LacI"/>
    <property type="match status" value="1"/>
</dbReference>
<evidence type="ECO:0000259" key="4">
    <source>
        <dbReference type="PROSITE" id="PS50932"/>
    </source>
</evidence>
<dbReference type="InterPro" id="IPR000843">
    <property type="entry name" value="HTH_LacI"/>
</dbReference>
<dbReference type="Proteomes" id="UP000051790">
    <property type="component" value="Unassembled WGS sequence"/>
</dbReference>
<dbReference type="EMBL" id="AZEU01000033">
    <property type="protein sequence ID" value="KRL52521.1"/>
    <property type="molecule type" value="Genomic_DNA"/>
</dbReference>
<dbReference type="SUPFAM" id="SSF47413">
    <property type="entry name" value="lambda repressor-like DNA-binding domains"/>
    <property type="match status" value="1"/>
</dbReference>
<dbReference type="InterPro" id="IPR001387">
    <property type="entry name" value="Cro/C1-type_HTH"/>
</dbReference>
<dbReference type="PROSITE" id="PS50932">
    <property type="entry name" value="HTH_LACI_2"/>
    <property type="match status" value="1"/>
</dbReference>
<dbReference type="Pfam" id="PF13377">
    <property type="entry name" value="Peripla_BP_3"/>
    <property type="match status" value="1"/>
</dbReference>
<sequence>MKTDEMGALPLANYTINDVAKQAGVSKATVSRYLNGHFERMSETTKARLKTVIADMHYVPNHNASALKSKRTHQIGVVVGDLANGYAPYLVKGIAAITQPLGVQILVAEGKTVAQERDVLLNLLSQNVDGIILQPRSPHAFDYQFLQDANVPVMLVDRLIAPLVFACVTSNDRQATNILAQAVLEKGYQQVLVIANPLAEASVRQERFDAWQNVGQKMNVPVTLLEVDDDEVDDLQTWLTRVHDQKAVIFAANGNLLLATLKWLQHHHITIPETVGLCGYDDWHFGGLAAPALTVVNQDLHQIGETVAKQLMTLIAGDDITICRTEIPADIHMRQSV</sequence>
<dbReference type="Gene3D" id="3.40.50.2300">
    <property type="match status" value="2"/>
</dbReference>
<dbReference type="InterPro" id="IPR028082">
    <property type="entry name" value="Peripla_BP_I"/>
</dbReference>
<evidence type="ECO:0000256" key="1">
    <source>
        <dbReference type="ARBA" id="ARBA00023015"/>
    </source>
</evidence>
<proteinExistence type="predicted"/>
<dbReference type="InterPro" id="IPR046335">
    <property type="entry name" value="LacI/GalR-like_sensor"/>
</dbReference>
<dbReference type="CDD" id="cd01392">
    <property type="entry name" value="HTH_LacI"/>
    <property type="match status" value="1"/>
</dbReference>
<dbReference type="GO" id="GO:0000976">
    <property type="term" value="F:transcription cis-regulatory region binding"/>
    <property type="evidence" value="ECO:0007669"/>
    <property type="project" value="TreeGrafter"/>
</dbReference>
<dbReference type="SMART" id="SM00354">
    <property type="entry name" value="HTH_LACI"/>
    <property type="match status" value="1"/>
</dbReference>
<name>A0A0R1R742_9LACO</name>
<evidence type="ECO:0000313" key="7">
    <source>
        <dbReference type="Proteomes" id="UP000051790"/>
    </source>
</evidence>
<keyword evidence="1" id="KW-0805">Transcription regulation</keyword>
<dbReference type="PANTHER" id="PTHR30146">
    <property type="entry name" value="LACI-RELATED TRANSCRIPTIONAL REPRESSOR"/>
    <property type="match status" value="1"/>
</dbReference>
<evidence type="ECO:0000256" key="3">
    <source>
        <dbReference type="ARBA" id="ARBA00023163"/>
    </source>
</evidence>
<evidence type="ECO:0000259" key="5">
    <source>
        <dbReference type="PROSITE" id="PS50943"/>
    </source>
</evidence>
<protein>
    <submittedName>
        <fullName evidence="6">HTH-type transcriptional regulator KdgR</fullName>
    </submittedName>
</protein>
<dbReference type="InterPro" id="IPR010982">
    <property type="entry name" value="Lambda_DNA-bd_dom_sf"/>
</dbReference>